<protein>
    <submittedName>
        <fullName evidence="4">PAS domain S-box protein</fullName>
    </submittedName>
</protein>
<dbReference type="PANTHER" id="PTHR34236">
    <property type="entry name" value="DIMETHYL SULFOXIDE REDUCTASE TRANSCRIPTIONAL ACTIVATOR"/>
    <property type="match status" value="1"/>
</dbReference>
<dbReference type="InterPro" id="IPR000014">
    <property type="entry name" value="PAS"/>
</dbReference>
<dbReference type="Pfam" id="PF13185">
    <property type="entry name" value="GAF_2"/>
    <property type="match status" value="1"/>
</dbReference>
<dbReference type="SUPFAM" id="SSF55781">
    <property type="entry name" value="GAF domain-like"/>
    <property type="match status" value="1"/>
</dbReference>
<feature type="domain" description="PAS" evidence="3">
    <location>
        <begin position="44"/>
        <end position="86"/>
    </location>
</feature>
<dbReference type="Pfam" id="PF15915">
    <property type="entry name" value="BAT"/>
    <property type="match status" value="1"/>
</dbReference>
<name>A0AAJ4UWC9_9EURY</name>
<dbReference type="PROSITE" id="PS50112">
    <property type="entry name" value="PAS"/>
    <property type="match status" value="1"/>
</dbReference>
<evidence type="ECO:0000313" key="4">
    <source>
        <dbReference type="EMBL" id="RNJ26946.1"/>
    </source>
</evidence>
<dbReference type="InterPro" id="IPR031803">
    <property type="entry name" value="BAT_GAF/HTH-assoc"/>
</dbReference>
<proteinExistence type="predicted"/>
<dbReference type="Gene3D" id="3.30.450.40">
    <property type="match status" value="1"/>
</dbReference>
<evidence type="ECO:0000313" key="5">
    <source>
        <dbReference type="Proteomes" id="UP000270581"/>
    </source>
</evidence>
<dbReference type="CDD" id="cd00090">
    <property type="entry name" value="HTH_ARSR"/>
    <property type="match status" value="1"/>
</dbReference>
<keyword evidence="2" id="KW-0804">Transcription</keyword>
<keyword evidence="5" id="KW-1185">Reference proteome</keyword>
<dbReference type="AlphaFoldDB" id="A0AAJ4UWC9"/>
<evidence type="ECO:0000256" key="1">
    <source>
        <dbReference type="ARBA" id="ARBA00023015"/>
    </source>
</evidence>
<dbReference type="InterPro" id="IPR029016">
    <property type="entry name" value="GAF-like_dom_sf"/>
</dbReference>
<dbReference type="InterPro" id="IPR035965">
    <property type="entry name" value="PAS-like_dom_sf"/>
</dbReference>
<dbReference type="PANTHER" id="PTHR34236:SF1">
    <property type="entry name" value="DIMETHYL SULFOXIDE REDUCTASE TRANSCRIPTIONAL ACTIVATOR"/>
    <property type="match status" value="1"/>
</dbReference>
<organism evidence="4 5">
    <name type="scientific">Halosegnis longus</name>
    <dbReference type="NCBI Taxonomy" id="2216012"/>
    <lineage>
        <taxon>Archaea</taxon>
        <taxon>Methanobacteriati</taxon>
        <taxon>Methanobacteriota</taxon>
        <taxon>Stenosarchaea group</taxon>
        <taxon>Halobacteria</taxon>
        <taxon>Halobacteriales</taxon>
        <taxon>Natronomonadaceae</taxon>
        <taxon>Halosegnis</taxon>
    </lineage>
</organism>
<dbReference type="NCBIfam" id="TIGR00229">
    <property type="entry name" value="sensory_box"/>
    <property type="match status" value="1"/>
</dbReference>
<dbReference type="SUPFAM" id="SSF55785">
    <property type="entry name" value="PYP-like sensor domain (PAS domain)"/>
    <property type="match status" value="1"/>
</dbReference>
<comment type="caution">
    <text evidence="4">The sequence shown here is derived from an EMBL/GenBank/DDBJ whole genome shotgun (WGS) entry which is preliminary data.</text>
</comment>
<dbReference type="InterPro" id="IPR007050">
    <property type="entry name" value="HTH_bacterioopsin"/>
</dbReference>
<reference evidence="4 5" key="1">
    <citation type="submission" date="2018-11" db="EMBL/GenBank/DDBJ databases">
        <title>Genome sequences of Natronomonas sp. CBA1133.</title>
        <authorList>
            <person name="Roh S.W."/>
            <person name="Cha I.-T."/>
        </authorList>
    </citation>
    <scope>NUCLEOTIDE SEQUENCE [LARGE SCALE GENOMIC DNA]</scope>
    <source>
        <strain evidence="4 5">CBA1133</strain>
    </source>
</reference>
<dbReference type="EMBL" id="RJJC01000001">
    <property type="protein sequence ID" value="RNJ26946.1"/>
    <property type="molecule type" value="Genomic_DNA"/>
</dbReference>
<gene>
    <name evidence="4" type="ORF">Nmn1133_09795</name>
</gene>
<evidence type="ECO:0000259" key="3">
    <source>
        <dbReference type="PROSITE" id="PS50112"/>
    </source>
</evidence>
<accession>A0AAJ4UWC9</accession>
<dbReference type="InterPro" id="IPR003018">
    <property type="entry name" value="GAF"/>
</dbReference>
<dbReference type="Proteomes" id="UP000270581">
    <property type="component" value="Unassembled WGS sequence"/>
</dbReference>
<sequence>MPNSTTTSVRRSSSKCRGRVGFYASTTLCLYRMNPEHVVSAGSGADSVAAVLGETTQPAYQLAAGGNIAWWNEQFASVVGYTDEELSQLDAPDLFPAETWDRFEARLAGADETTYWTDKIDMVRKDGEQCTHHHTTNLTQNGGESVLTGIVSVADGDLPRAELLEAVQLATDRVIAAKTREEIEHALCETLGNAGLYRAVWVGEERDGRLEPVAAAGPETVSVDAFAGEWTEADEARPALVTAQTGRISTIRDIPNSELPDGPRAFTADHGFHAGCSVPLVADGTIYGVLTSYTDTPDRYGELEETLLTQLGRVAGLAIGSVQTERLMLSQPRIELELRLKSDAIPIVRFAKETGATGEREWMTQEGDGTIVQYYTIEGAAPDRVVAEMENTDNVQSSRVVDADANLYEVRFDESAAGMLLAAGAETRRIELDPDGATIVATAPEGTDVREILDRIREIYPETELRAKRTLSEQGRRDQPAWLDSTELTDKQTEMVEAAFEAGYFEWPRDVTAEDLAERLGISAATLHYHLRRAQRQLVEAYLD</sequence>
<dbReference type="Gene3D" id="3.30.450.20">
    <property type="entry name" value="PAS domain"/>
    <property type="match status" value="1"/>
</dbReference>
<keyword evidence="1" id="KW-0805">Transcription regulation</keyword>
<dbReference type="InterPro" id="IPR011991">
    <property type="entry name" value="ArsR-like_HTH"/>
</dbReference>
<dbReference type="CDD" id="cd00130">
    <property type="entry name" value="PAS"/>
    <property type="match status" value="1"/>
</dbReference>
<evidence type="ECO:0000256" key="2">
    <source>
        <dbReference type="ARBA" id="ARBA00023163"/>
    </source>
</evidence>
<dbReference type="Pfam" id="PF04967">
    <property type="entry name" value="HTH_10"/>
    <property type="match status" value="1"/>
</dbReference>